<evidence type="ECO:0000256" key="4">
    <source>
        <dbReference type="ARBA" id="ARBA00032089"/>
    </source>
</evidence>
<dbReference type="InterPro" id="IPR042177">
    <property type="entry name" value="Cell/Rod_1"/>
</dbReference>
<evidence type="ECO:0000313" key="10">
    <source>
        <dbReference type="Proteomes" id="UP000503004"/>
    </source>
</evidence>
<dbReference type="GO" id="GO:0005886">
    <property type="term" value="C:plasma membrane"/>
    <property type="evidence" value="ECO:0007669"/>
    <property type="project" value="TreeGrafter"/>
</dbReference>
<dbReference type="RefSeq" id="WP_169602100.1">
    <property type="nucleotide sequence ID" value="NZ_CP046565.1"/>
</dbReference>
<evidence type="ECO:0000313" key="9">
    <source>
        <dbReference type="EMBL" id="QJD29006.1"/>
    </source>
</evidence>
<dbReference type="PIRSF" id="PIRSF038471">
    <property type="entry name" value="MreC"/>
    <property type="match status" value="1"/>
</dbReference>
<evidence type="ECO:0000256" key="1">
    <source>
        <dbReference type="ARBA" id="ARBA00009369"/>
    </source>
</evidence>
<keyword evidence="6" id="KW-0175">Coiled coil</keyword>
<feature type="domain" description="Rod shape-determining protein MreC beta-barrel core" evidence="8">
    <location>
        <begin position="133"/>
        <end position="275"/>
    </location>
</feature>
<protein>
    <recommendedName>
        <fullName evidence="2 5">Cell shape-determining protein MreC</fullName>
    </recommendedName>
    <alternativeName>
        <fullName evidence="4 5">Cell shape protein MreC</fullName>
    </alternativeName>
</protein>
<feature type="coiled-coil region" evidence="6">
    <location>
        <begin position="76"/>
        <end position="106"/>
    </location>
</feature>
<evidence type="ECO:0000256" key="6">
    <source>
        <dbReference type="SAM" id="Coils"/>
    </source>
</evidence>
<reference evidence="10" key="1">
    <citation type="submission" date="2019-12" db="EMBL/GenBank/DDBJ databases">
        <authorList>
            <person name="Awala S.I."/>
            <person name="Rhee S.K."/>
        </authorList>
    </citation>
    <scope>NUCLEOTIDE SEQUENCE [LARGE SCALE GENOMIC DNA]</scope>
    <source>
        <strain evidence="10">IM1</strain>
    </source>
</reference>
<evidence type="ECO:0000256" key="5">
    <source>
        <dbReference type="PIRNR" id="PIRNR038471"/>
    </source>
</evidence>
<organism evidence="9 10">
    <name type="scientific">Methylococcus geothermalis</name>
    <dbReference type="NCBI Taxonomy" id="2681310"/>
    <lineage>
        <taxon>Bacteria</taxon>
        <taxon>Pseudomonadati</taxon>
        <taxon>Pseudomonadota</taxon>
        <taxon>Gammaproteobacteria</taxon>
        <taxon>Methylococcales</taxon>
        <taxon>Methylococcaceae</taxon>
        <taxon>Methylococcus</taxon>
    </lineage>
</organism>
<dbReference type="Proteomes" id="UP000503004">
    <property type="component" value="Chromosome"/>
</dbReference>
<comment type="similarity">
    <text evidence="1 5">Belongs to the MreC family.</text>
</comment>
<comment type="function">
    <text evidence="5">Involved in formation and maintenance of cell shape.</text>
</comment>
<evidence type="ECO:0000256" key="3">
    <source>
        <dbReference type="ARBA" id="ARBA00022960"/>
    </source>
</evidence>
<dbReference type="AlphaFoldDB" id="A0A858Q5I9"/>
<dbReference type="Gene3D" id="2.40.10.340">
    <property type="entry name" value="Rod shape-determining protein MreC, domain 1"/>
    <property type="match status" value="1"/>
</dbReference>
<evidence type="ECO:0000259" key="8">
    <source>
        <dbReference type="Pfam" id="PF04085"/>
    </source>
</evidence>
<dbReference type="Gene3D" id="2.40.10.350">
    <property type="entry name" value="Rod shape-determining protein MreC, domain 2"/>
    <property type="match status" value="1"/>
</dbReference>
<dbReference type="PANTHER" id="PTHR34138">
    <property type="entry name" value="CELL SHAPE-DETERMINING PROTEIN MREC"/>
    <property type="match status" value="1"/>
</dbReference>
<dbReference type="InterPro" id="IPR055342">
    <property type="entry name" value="MreC_beta-barrel_core"/>
</dbReference>
<dbReference type="InterPro" id="IPR007221">
    <property type="entry name" value="MreC"/>
</dbReference>
<gene>
    <name evidence="9" type="primary">mreC</name>
    <name evidence="9" type="ORF">GNH96_02825</name>
</gene>
<sequence length="305" mass="32699">MRREGHAIKLAFTKKPAQNFRLLVFAITSLVFLAADRRGAIGALHSGLDAAVYPLQQLVSAPVRFAGWVQDNLSGYAGILEENQRLKEEQIRLEARLAKFSALEQENIRLRALLGASIKIGEHFLIAELLSVNLVPYEHLVLANKGSNIGVHVGQPVFDSRGVVGQVLRVSPVSAEVMLITDPNHAIPVQIERNGLRTIAVGTGRIDRLILPYLSGSADIREGDRLVTSGMGGVFPAGYPVATVVDISSTGSSLAKVSAEPIAPLDRIHEVLLVWTRTDVQDKVQEGPSPAANGAGGASVQHAPR</sequence>
<dbReference type="PANTHER" id="PTHR34138:SF1">
    <property type="entry name" value="CELL SHAPE-DETERMINING PROTEIN MREC"/>
    <property type="match status" value="1"/>
</dbReference>
<dbReference type="InterPro" id="IPR042175">
    <property type="entry name" value="Cell/Rod_MreC_2"/>
</dbReference>
<dbReference type="KEGG" id="metu:GNH96_02825"/>
<dbReference type="GO" id="GO:0008360">
    <property type="term" value="P:regulation of cell shape"/>
    <property type="evidence" value="ECO:0007669"/>
    <property type="project" value="UniProtKB-KW"/>
</dbReference>
<name>A0A858Q5I9_9GAMM</name>
<dbReference type="EMBL" id="CP046565">
    <property type="protein sequence ID" value="QJD29006.1"/>
    <property type="molecule type" value="Genomic_DNA"/>
</dbReference>
<feature type="region of interest" description="Disordered" evidence="7">
    <location>
        <begin position="284"/>
        <end position="305"/>
    </location>
</feature>
<evidence type="ECO:0000256" key="7">
    <source>
        <dbReference type="SAM" id="MobiDB-lite"/>
    </source>
</evidence>
<keyword evidence="3 5" id="KW-0133">Cell shape</keyword>
<evidence type="ECO:0000256" key="2">
    <source>
        <dbReference type="ARBA" id="ARBA00013855"/>
    </source>
</evidence>
<dbReference type="Pfam" id="PF04085">
    <property type="entry name" value="MreC"/>
    <property type="match status" value="1"/>
</dbReference>
<accession>A0A858Q5I9</accession>
<keyword evidence="10" id="KW-1185">Reference proteome</keyword>
<dbReference type="NCBIfam" id="TIGR00219">
    <property type="entry name" value="mreC"/>
    <property type="match status" value="1"/>
</dbReference>
<proteinExistence type="inferred from homology"/>